<dbReference type="PANTHER" id="PTHR33823">
    <property type="entry name" value="RNA POLYMERASE-BINDING TRANSCRIPTION FACTOR DKSA-RELATED"/>
    <property type="match status" value="1"/>
</dbReference>
<dbReference type="Pfam" id="PF01258">
    <property type="entry name" value="zf-dskA_traR"/>
    <property type="match status" value="1"/>
</dbReference>
<sequence length="122" mass="14057">MRQSDLEFFKNLLEERKIQINKNILDAADEINGLRQSGASDEFDFASINADAILEHSISAKQRSELNEIDESLKKIANNTYGICDMCEDEIDIERLKVKPNAKYCITCREIIEKNNKNKDMQ</sequence>
<evidence type="ECO:0000313" key="6">
    <source>
        <dbReference type="EMBL" id="OCR90896.1"/>
    </source>
</evidence>
<dbReference type="PROSITE" id="PS01102">
    <property type="entry name" value="ZF_DKSA_1"/>
    <property type="match status" value="1"/>
</dbReference>
<evidence type="ECO:0000313" key="7">
    <source>
        <dbReference type="Proteomes" id="UP000093100"/>
    </source>
</evidence>
<evidence type="ECO:0000256" key="4">
    <source>
        <dbReference type="PROSITE-ProRule" id="PRU00510"/>
    </source>
</evidence>
<evidence type="ECO:0000256" key="3">
    <source>
        <dbReference type="ARBA" id="ARBA00022833"/>
    </source>
</evidence>
<feature type="domain" description="Zinc finger DksA/TraR C4-type" evidence="5">
    <location>
        <begin position="80"/>
        <end position="114"/>
    </location>
</feature>
<keyword evidence="2" id="KW-0863">Zinc-finger</keyword>
<dbReference type="RefSeq" id="WP_023384268.1">
    <property type="nucleotide sequence ID" value="NZ_CP009226.1"/>
</dbReference>
<dbReference type="Gene3D" id="1.20.120.910">
    <property type="entry name" value="DksA, coiled-coil domain"/>
    <property type="match status" value="1"/>
</dbReference>
<name>A0AAX0HBF6_CAMFE</name>
<dbReference type="GO" id="GO:0008270">
    <property type="term" value="F:zinc ion binding"/>
    <property type="evidence" value="ECO:0007669"/>
    <property type="project" value="UniProtKB-KW"/>
</dbReference>
<protein>
    <submittedName>
        <fullName evidence="6">Molecular chaperone DnaK</fullName>
    </submittedName>
</protein>
<dbReference type="PROSITE" id="PS51128">
    <property type="entry name" value="ZF_DKSA_2"/>
    <property type="match status" value="1"/>
</dbReference>
<keyword evidence="1" id="KW-0479">Metal-binding</keyword>
<evidence type="ECO:0000256" key="2">
    <source>
        <dbReference type="ARBA" id="ARBA00022771"/>
    </source>
</evidence>
<feature type="zinc finger region" description="dksA C4-type" evidence="4">
    <location>
        <begin position="84"/>
        <end position="108"/>
    </location>
</feature>
<dbReference type="InterPro" id="IPR000962">
    <property type="entry name" value="Znf_DskA_TraR"/>
</dbReference>
<dbReference type="InterPro" id="IPR020458">
    <property type="entry name" value="Znf_DskA_TraR_CS"/>
</dbReference>
<gene>
    <name evidence="6" type="ORF">CFT12S02225_05280</name>
</gene>
<accession>A0AAX0HBF6</accession>
<evidence type="ECO:0000259" key="5">
    <source>
        <dbReference type="Pfam" id="PF01258"/>
    </source>
</evidence>
<dbReference type="SUPFAM" id="SSF109635">
    <property type="entry name" value="DnaK suppressor protein DksA, alpha-hairpin domain"/>
    <property type="match status" value="1"/>
</dbReference>
<dbReference type="InterPro" id="IPR037187">
    <property type="entry name" value="DnaK_N"/>
</dbReference>
<organism evidence="6 7">
    <name type="scientific">Campylobacter fetus subsp. testudinum</name>
    <dbReference type="NCBI Taxonomy" id="1507806"/>
    <lineage>
        <taxon>Bacteria</taxon>
        <taxon>Pseudomonadati</taxon>
        <taxon>Campylobacterota</taxon>
        <taxon>Epsilonproteobacteria</taxon>
        <taxon>Campylobacterales</taxon>
        <taxon>Campylobacteraceae</taxon>
        <taxon>Campylobacter</taxon>
    </lineage>
</organism>
<dbReference type="PANTHER" id="PTHR33823:SF4">
    <property type="entry name" value="GENERAL STRESS PROTEIN 16O"/>
    <property type="match status" value="1"/>
</dbReference>
<dbReference type="NCBIfam" id="NF033459">
    <property type="entry name" value="DksA_like"/>
    <property type="match status" value="1"/>
</dbReference>
<keyword evidence="3" id="KW-0862">Zinc</keyword>
<proteinExistence type="predicted"/>
<reference evidence="6 7" key="1">
    <citation type="journal article" date="2016" name="Genome Biol. Evol.">
        <title>Comparative Genomics of Campylobacter fetus from Reptiles and Mammals Reveals Divergent Evolution in Host-Associated Lineages.</title>
        <authorList>
            <person name="Gilbert M.J."/>
            <person name="Miller W.G."/>
            <person name="Yee E."/>
            <person name="Zomer A.L."/>
            <person name="van der Graaf-van Bloois L."/>
            <person name="Fitzgerald C."/>
            <person name="Forbes K.J."/>
            <person name="Meric G."/>
            <person name="Sheppard S.K."/>
            <person name="Wagenaar J.A."/>
            <person name="Duim B."/>
        </authorList>
    </citation>
    <scope>NUCLEOTIDE SEQUENCE [LARGE SCALE GENOMIC DNA]</scope>
    <source>
        <strain evidence="6 7">12S02225-3</strain>
    </source>
</reference>
<dbReference type="Proteomes" id="UP000093100">
    <property type="component" value="Unassembled WGS sequence"/>
</dbReference>
<dbReference type="AlphaFoldDB" id="A0AAX0HBF6"/>
<dbReference type="SUPFAM" id="SSF57716">
    <property type="entry name" value="Glucocorticoid receptor-like (DNA-binding domain)"/>
    <property type="match status" value="1"/>
</dbReference>
<dbReference type="KEGG" id="cfp:CR44_01290"/>
<evidence type="ECO:0000256" key="1">
    <source>
        <dbReference type="ARBA" id="ARBA00022723"/>
    </source>
</evidence>
<dbReference type="EMBL" id="LFLK01000004">
    <property type="protein sequence ID" value="OCR90896.1"/>
    <property type="molecule type" value="Genomic_DNA"/>
</dbReference>
<comment type="caution">
    <text evidence="6">The sequence shown here is derived from an EMBL/GenBank/DDBJ whole genome shotgun (WGS) entry which is preliminary data.</text>
</comment>